<evidence type="ECO:0000313" key="5">
    <source>
        <dbReference type="RefSeq" id="XP_015947215.1"/>
    </source>
</evidence>
<evidence type="ECO:0000313" key="4">
    <source>
        <dbReference type="Proteomes" id="UP000515211"/>
    </source>
</evidence>
<feature type="domain" description="Retrotransposon gag" evidence="3">
    <location>
        <begin position="51"/>
        <end position="122"/>
    </location>
</feature>
<dbReference type="PANTHER" id="PTHR33223">
    <property type="entry name" value="CCHC-TYPE DOMAIN-CONTAINING PROTEIN"/>
    <property type="match status" value="1"/>
</dbReference>
<accession>A0A6P4BSN6</accession>
<evidence type="ECO:0000259" key="3">
    <source>
        <dbReference type="Pfam" id="PF03732"/>
    </source>
</evidence>
<sequence>MKPQLVTLIKNNCSYGGNPLEDPKQHISTFLRTCGVINLEGANHDTWKLSLFPFSLRDEAAQWLETMPQGSITSWDELVTKFLTKFSSSQQNIKMKEGIQPFIQGEEESLFKPWERYKKVNDKEGFRAFYEGLTPETRRAVDYVLDNLFKATAAGQGTTELNNQRANNQHSIETSQNATSDEEIKNLEGMKVVMNQSKQLHQRTQQQLESIARQIDFLQSTTVKAQFPPWKPHSYLGMKESQCQEQRDFNYNNQSHSSMPQHQSQNDVYIPPWRIQSNWKEGESQNQRPRDFNCNNPNFKNQHTNHPHNNNHQALP</sequence>
<feature type="region of interest" description="Disordered" evidence="2">
    <location>
        <begin position="280"/>
        <end position="316"/>
    </location>
</feature>
<dbReference type="InterPro" id="IPR005162">
    <property type="entry name" value="Retrotrans_gag_dom"/>
</dbReference>
<dbReference type="PANTHER" id="PTHR33223:SF11">
    <property type="entry name" value="ELEMENT PROTEIN, PUTATIVE-RELATED"/>
    <property type="match status" value="1"/>
</dbReference>
<dbReference type="GeneID" id="107472178"/>
<protein>
    <submittedName>
        <fullName evidence="5">Uncharacterized protein LOC107472178</fullName>
    </submittedName>
</protein>
<keyword evidence="4" id="KW-1185">Reference proteome</keyword>
<feature type="compositionally biased region" description="Basic and acidic residues" evidence="2">
    <location>
        <begin position="280"/>
        <end position="291"/>
    </location>
</feature>
<reference evidence="5" key="1">
    <citation type="submission" date="2025-08" db="UniProtKB">
        <authorList>
            <consortium name="RefSeq"/>
        </authorList>
    </citation>
    <scope>IDENTIFICATION</scope>
    <source>
        <tissue evidence="5">Whole plant</tissue>
    </source>
</reference>
<dbReference type="OrthoDB" id="1923650at2759"/>
<proteinExistence type="predicted"/>
<dbReference type="KEGG" id="adu:107472178"/>
<dbReference type="Proteomes" id="UP000515211">
    <property type="component" value="Unplaced"/>
</dbReference>
<organism evidence="4 5">
    <name type="scientific">Arachis duranensis</name>
    <name type="common">Wild peanut</name>
    <dbReference type="NCBI Taxonomy" id="130453"/>
    <lineage>
        <taxon>Eukaryota</taxon>
        <taxon>Viridiplantae</taxon>
        <taxon>Streptophyta</taxon>
        <taxon>Embryophyta</taxon>
        <taxon>Tracheophyta</taxon>
        <taxon>Spermatophyta</taxon>
        <taxon>Magnoliopsida</taxon>
        <taxon>eudicotyledons</taxon>
        <taxon>Gunneridae</taxon>
        <taxon>Pentapetalae</taxon>
        <taxon>rosids</taxon>
        <taxon>fabids</taxon>
        <taxon>Fabales</taxon>
        <taxon>Fabaceae</taxon>
        <taxon>Papilionoideae</taxon>
        <taxon>50 kb inversion clade</taxon>
        <taxon>dalbergioids sensu lato</taxon>
        <taxon>Dalbergieae</taxon>
        <taxon>Pterocarpus clade</taxon>
        <taxon>Arachis</taxon>
    </lineage>
</organism>
<evidence type="ECO:0000256" key="2">
    <source>
        <dbReference type="SAM" id="MobiDB-lite"/>
    </source>
</evidence>
<dbReference type="RefSeq" id="XP_015947215.1">
    <property type="nucleotide sequence ID" value="XM_016091729.1"/>
</dbReference>
<dbReference type="AlphaFoldDB" id="A0A6P4BSN6"/>
<dbReference type="Pfam" id="PF03732">
    <property type="entry name" value="Retrotrans_gag"/>
    <property type="match status" value="1"/>
</dbReference>
<gene>
    <name evidence="5" type="primary">LOC107472178</name>
</gene>
<keyword evidence="1" id="KW-0175">Coiled coil</keyword>
<feature type="coiled-coil region" evidence="1">
    <location>
        <begin position="194"/>
        <end position="221"/>
    </location>
</feature>
<feature type="compositionally biased region" description="Low complexity" evidence="2">
    <location>
        <begin position="301"/>
        <end position="316"/>
    </location>
</feature>
<name>A0A6P4BSN6_ARADU</name>
<evidence type="ECO:0000256" key="1">
    <source>
        <dbReference type="SAM" id="Coils"/>
    </source>
</evidence>